<evidence type="ECO:0000259" key="3">
    <source>
        <dbReference type="Pfam" id="PF14517"/>
    </source>
</evidence>
<dbReference type="InterPro" id="IPR023294">
    <property type="entry name" value="Tachylectin2"/>
</dbReference>
<keyword evidence="2" id="KW-0732">Signal</keyword>
<evidence type="ECO:0000256" key="1">
    <source>
        <dbReference type="SAM" id="MobiDB-lite"/>
    </source>
</evidence>
<dbReference type="SUPFAM" id="SSF50934">
    <property type="entry name" value="Tachylectin-2"/>
    <property type="match status" value="1"/>
</dbReference>
<reference evidence="5 6" key="1">
    <citation type="submission" date="2020-03" db="EMBL/GenBank/DDBJ databases">
        <title>Whole genome shotgun sequence of Phytohabitans flavus NBRC 107702.</title>
        <authorList>
            <person name="Komaki H."/>
            <person name="Tamura T."/>
        </authorList>
    </citation>
    <scope>NUCLEOTIDE SEQUENCE [LARGE SCALE GENOMIC DNA]</scope>
    <source>
        <strain evidence="5 6">NBRC 107702</strain>
    </source>
</reference>
<dbReference type="KEGG" id="pfla:Pflav_033440"/>
<proteinExistence type="predicted"/>
<feature type="domain" description="PLL-like beta propeller" evidence="4">
    <location>
        <begin position="357"/>
        <end position="602"/>
    </location>
</feature>
<dbReference type="AlphaFoldDB" id="A0A6F8XSX2"/>
<evidence type="ECO:0000256" key="2">
    <source>
        <dbReference type="SAM" id="SignalP"/>
    </source>
</evidence>
<protein>
    <submittedName>
        <fullName evidence="5">Uncharacterized protein</fullName>
    </submittedName>
</protein>
<feature type="signal peptide" evidence="2">
    <location>
        <begin position="1"/>
        <end position="42"/>
    </location>
</feature>
<evidence type="ECO:0000313" key="6">
    <source>
        <dbReference type="Proteomes" id="UP000502508"/>
    </source>
</evidence>
<dbReference type="Pfam" id="PF26607">
    <property type="entry name" value="DUF8189"/>
    <property type="match status" value="1"/>
</dbReference>
<feature type="domain" description="Tachylectin 2" evidence="3">
    <location>
        <begin position="61"/>
        <end position="286"/>
    </location>
</feature>
<dbReference type="Proteomes" id="UP000502508">
    <property type="component" value="Chromosome"/>
</dbReference>
<keyword evidence="6" id="KW-1185">Reference proteome</keyword>
<dbReference type="InterPro" id="IPR058502">
    <property type="entry name" value="PLL-like_beta-prop"/>
</dbReference>
<accession>A0A6F8XSX2</accession>
<evidence type="ECO:0000259" key="4">
    <source>
        <dbReference type="Pfam" id="PF26607"/>
    </source>
</evidence>
<dbReference type="SUPFAM" id="SSF89372">
    <property type="entry name" value="Fucose-specific lectin"/>
    <property type="match status" value="1"/>
</dbReference>
<dbReference type="Gene3D" id="2.115.10.10">
    <property type="entry name" value="Tachylectin 2"/>
    <property type="match status" value="2"/>
</dbReference>
<feature type="region of interest" description="Disordered" evidence="1">
    <location>
        <begin position="658"/>
        <end position="677"/>
    </location>
</feature>
<dbReference type="RefSeq" id="WP_173036859.1">
    <property type="nucleotide sequence ID" value="NZ_AP022870.1"/>
</dbReference>
<feature type="chain" id="PRO_5026112005" evidence="2">
    <location>
        <begin position="43"/>
        <end position="677"/>
    </location>
</feature>
<dbReference type="EMBL" id="AP022870">
    <property type="protein sequence ID" value="BCB76934.1"/>
    <property type="molecule type" value="Genomic_DNA"/>
</dbReference>
<gene>
    <name evidence="5" type="ORF">Pflav_033440</name>
</gene>
<dbReference type="InterPro" id="IPR036813">
    <property type="entry name" value="Tachylectin2_sf"/>
</dbReference>
<reference evidence="5 6" key="2">
    <citation type="submission" date="2020-03" db="EMBL/GenBank/DDBJ databases">
        <authorList>
            <person name="Ichikawa N."/>
            <person name="Kimura A."/>
            <person name="Kitahashi Y."/>
            <person name="Uohara A."/>
        </authorList>
    </citation>
    <scope>NUCLEOTIDE SEQUENCE [LARGE SCALE GENOMIC DNA]</scope>
    <source>
        <strain evidence="5 6">NBRC 107702</strain>
    </source>
</reference>
<evidence type="ECO:0000313" key="5">
    <source>
        <dbReference type="EMBL" id="BCB76934.1"/>
    </source>
</evidence>
<sequence>MRQPTDRRRPAGRRRRLGAIGAALSTLAVTIVTPLTQAPAQAADTVVCGSPASVFAAETGGIFWRYPLNSPGETTSGWQTRVRVGGGWNTFGRVVGGPDNRVYGINANGLTRYRWIGPASNWELVDGKQNWVISTDFKEYATAALRDKITVDESGDFYTVDATGRLRWHRFDETARSWVVAGRVIDTGWDRYNLIVAGSTGVLYARAAADGRLFRYRFDPVSQRWLDRDRLVGTGWQTFTKGVFSVGGDTLFGIKATGAMNQYRFREDNNTWAVQKPDLGAGWAGFGNVAASTNTCRLNVSHTPTRPVTTVQSHAPTGAMQAAASDTALGTLEYAYTDNIGQLRHGRQNPDDFNSVQWTTVSDGGAYTGKPALTDGADKRVHILSQSTTSDARQLTQTTAGTPAWNPWTNLAGAMKSTPAAVRLSDNTLVVFALDADGAVWSRRQDGPSGDLMAWRKLGGTGFTGNPVVTASADRSAILTVTDAAGTVHTATYRDGTLGTFTSLGGTGFTGTPAVVTIPGFRLMLFARHTSGPVMAQLQHSDGTFPGTWTPVGDDTITPVGSPTAVLSPNTGLVSVLTRTPEGIIYYSAQTAQGADTWRNWIIAKPESVIEPYPTDPTMFTYTSTNGTKLAFVVRTAANSVRLYEIVEPTTLLHRTARQTAPAPTFVERPIPQPPTD</sequence>
<dbReference type="Pfam" id="PF14517">
    <property type="entry name" value="Tachylectin"/>
    <property type="match status" value="1"/>
</dbReference>
<name>A0A6F8XSX2_9ACTN</name>
<organism evidence="5 6">
    <name type="scientific">Phytohabitans flavus</name>
    <dbReference type="NCBI Taxonomy" id="1076124"/>
    <lineage>
        <taxon>Bacteria</taxon>
        <taxon>Bacillati</taxon>
        <taxon>Actinomycetota</taxon>
        <taxon>Actinomycetes</taxon>
        <taxon>Micromonosporales</taxon>
        <taxon>Micromonosporaceae</taxon>
    </lineage>
</organism>